<evidence type="ECO:0000313" key="3">
    <source>
        <dbReference type="Proteomes" id="UP000315400"/>
    </source>
</evidence>
<evidence type="ECO:0000313" key="2">
    <source>
        <dbReference type="EMBL" id="TQF00608.1"/>
    </source>
</evidence>
<accession>A0A540VV22</accession>
<comment type="caution">
    <text evidence="2">The sequence shown here is derived from an EMBL/GenBank/DDBJ whole genome shotgun (WGS) entry which is preliminary data.</text>
</comment>
<dbReference type="Proteomes" id="UP000315400">
    <property type="component" value="Unassembled WGS sequence"/>
</dbReference>
<organism evidence="2 3">
    <name type="scientific">Spiribacter salinus</name>
    <dbReference type="NCBI Taxonomy" id="1335746"/>
    <lineage>
        <taxon>Bacteria</taxon>
        <taxon>Pseudomonadati</taxon>
        <taxon>Pseudomonadota</taxon>
        <taxon>Gammaproteobacteria</taxon>
        <taxon>Chromatiales</taxon>
        <taxon>Ectothiorhodospiraceae</taxon>
        <taxon>Spiribacter</taxon>
    </lineage>
</organism>
<dbReference type="AlphaFoldDB" id="A0A540VV22"/>
<feature type="region of interest" description="Disordered" evidence="1">
    <location>
        <begin position="41"/>
        <end position="60"/>
    </location>
</feature>
<name>A0A540VV22_9GAMM</name>
<gene>
    <name evidence="2" type="ORF">FKY71_02465</name>
</gene>
<protein>
    <recommendedName>
        <fullName evidence="4">Hydantoinase/oxoprolinase N-terminal domain-containing protein</fullName>
    </recommendedName>
</protein>
<reference evidence="2 3" key="1">
    <citation type="submission" date="2019-06" db="EMBL/GenBank/DDBJ databases">
        <title>Metagenome assembled Genome of Spiribacter salinus SL48-SHIP from the microbial mat of Salt Lake 48 (Novosibirsk region, Russia).</title>
        <authorList>
            <person name="Shipova A."/>
            <person name="Rozanov A.S."/>
            <person name="Bryanskaya A.V."/>
            <person name="Peltek S.E."/>
        </authorList>
    </citation>
    <scope>NUCLEOTIDE SEQUENCE [LARGE SCALE GENOMIC DNA]</scope>
    <source>
        <strain evidence="2">SL48-SHIP-2</strain>
    </source>
</reference>
<proteinExistence type="predicted"/>
<dbReference type="EMBL" id="VIFK01000008">
    <property type="protein sequence ID" value="TQF00608.1"/>
    <property type="molecule type" value="Genomic_DNA"/>
</dbReference>
<evidence type="ECO:0008006" key="4">
    <source>
        <dbReference type="Google" id="ProtNLM"/>
    </source>
</evidence>
<evidence type="ECO:0000256" key="1">
    <source>
        <dbReference type="SAM" id="MobiDB-lite"/>
    </source>
</evidence>
<feature type="compositionally biased region" description="Basic and acidic residues" evidence="1">
    <location>
        <begin position="50"/>
        <end position="60"/>
    </location>
</feature>
<sequence length="60" mass="6613">MARPARRRPQRIFKGDLGMAYHLGVDVGGTFTDVMIIDEDSSQGMGDSMSLRELEQAAAR</sequence>